<proteinExistence type="predicted"/>
<dbReference type="EMBL" id="CATQJA010002663">
    <property type="protein sequence ID" value="CAJ0581479.1"/>
    <property type="molecule type" value="Genomic_DNA"/>
</dbReference>
<feature type="region of interest" description="Disordered" evidence="5">
    <location>
        <begin position="294"/>
        <end position="322"/>
    </location>
</feature>
<reference evidence="8" key="1">
    <citation type="submission" date="2023-06" db="EMBL/GenBank/DDBJ databases">
        <authorList>
            <person name="Delattre M."/>
        </authorList>
    </citation>
    <scope>NUCLEOTIDE SEQUENCE</scope>
    <source>
        <strain evidence="8">AF72</strain>
    </source>
</reference>
<dbReference type="GO" id="GO:0016020">
    <property type="term" value="C:membrane"/>
    <property type="evidence" value="ECO:0007669"/>
    <property type="project" value="UniProtKB-SubCell"/>
</dbReference>
<evidence type="ECO:0000313" key="8">
    <source>
        <dbReference type="EMBL" id="CAJ0581479.1"/>
    </source>
</evidence>
<organism evidence="8 9">
    <name type="scientific">Mesorhabditis spiculigera</name>
    <dbReference type="NCBI Taxonomy" id="96644"/>
    <lineage>
        <taxon>Eukaryota</taxon>
        <taxon>Metazoa</taxon>
        <taxon>Ecdysozoa</taxon>
        <taxon>Nematoda</taxon>
        <taxon>Chromadorea</taxon>
        <taxon>Rhabditida</taxon>
        <taxon>Rhabditina</taxon>
        <taxon>Rhabditomorpha</taxon>
        <taxon>Rhabditoidea</taxon>
        <taxon>Rhabditidae</taxon>
        <taxon>Mesorhabditinae</taxon>
        <taxon>Mesorhabditis</taxon>
    </lineage>
</organism>
<feature type="transmembrane region" description="Helical" evidence="6">
    <location>
        <begin position="58"/>
        <end position="76"/>
    </location>
</feature>
<feature type="transmembrane region" description="Helical" evidence="6">
    <location>
        <begin position="96"/>
        <end position="121"/>
    </location>
</feature>
<evidence type="ECO:0000256" key="4">
    <source>
        <dbReference type="ARBA" id="ARBA00023136"/>
    </source>
</evidence>
<protein>
    <recommendedName>
        <fullName evidence="7">G-protein coupled receptors family 1 profile domain-containing protein</fullName>
    </recommendedName>
</protein>
<dbReference type="SUPFAM" id="SSF81321">
    <property type="entry name" value="Family A G protein-coupled receptor-like"/>
    <property type="match status" value="1"/>
</dbReference>
<keyword evidence="9" id="KW-1185">Reference proteome</keyword>
<evidence type="ECO:0000256" key="1">
    <source>
        <dbReference type="ARBA" id="ARBA00004370"/>
    </source>
</evidence>
<feature type="transmembrane region" description="Helical" evidence="6">
    <location>
        <begin position="15"/>
        <end position="37"/>
    </location>
</feature>
<evidence type="ECO:0000259" key="7">
    <source>
        <dbReference type="PROSITE" id="PS50262"/>
    </source>
</evidence>
<keyword evidence="2 6" id="KW-0812">Transmembrane</keyword>
<feature type="domain" description="G-protein coupled receptors family 1 profile" evidence="7">
    <location>
        <begin position="26"/>
        <end position="247"/>
    </location>
</feature>
<evidence type="ECO:0000256" key="2">
    <source>
        <dbReference type="ARBA" id="ARBA00022692"/>
    </source>
</evidence>
<dbReference type="Proteomes" id="UP001177023">
    <property type="component" value="Unassembled WGS sequence"/>
</dbReference>
<accession>A0AA36G6T8</accession>
<feature type="transmembrane region" description="Helical" evidence="6">
    <location>
        <begin position="185"/>
        <end position="204"/>
    </location>
</feature>
<dbReference type="PROSITE" id="PS50262">
    <property type="entry name" value="G_PROTEIN_RECEP_F1_2"/>
    <property type="match status" value="1"/>
</dbReference>
<comment type="caution">
    <text evidence="8">The sequence shown here is derived from an EMBL/GenBank/DDBJ whole genome shotgun (WGS) entry which is preliminary data.</text>
</comment>
<evidence type="ECO:0000256" key="3">
    <source>
        <dbReference type="ARBA" id="ARBA00022989"/>
    </source>
</evidence>
<feature type="non-terminal residue" evidence="8">
    <location>
        <position position="322"/>
    </location>
</feature>
<keyword evidence="3 6" id="KW-1133">Transmembrane helix</keyword>
<gene>
    <name evidence="8" type="ORF">MSPICULIGERA_LOCUS19638</name>
</gene>
<dbReference type="Gene3D" id="1.20.1070.10">
    <property type="entry name" value="Rhodopsin 7-helix transmembrane proteins"/>
    <property type="match status" value="1"/>
</dbReference>
<keyword evidence="4 6" id="KW-0472">Membrane</keyword>
<feature type="transmembrane region" description="Helical" evidence="6">
    <location>
        <begin position="133"/>
        <end position="153"/>
    </location>
</feature>
<evidence type="ECO:0000313" key="9">
    <source>
        <dbReference type="Proteomes" id="UP001177023"/>
    </source>
</evidence>
<evidence type="ECO:0000256" key="5">
    <source>
        <dbReference type="SAM" id="MobiDB-lite"/>
    </source>
</evidence>
<comment type="subcellular location">
    <subcellularLocation>
        <location evidence="1">Membrane</location>
    </subcellularLocation>
</comment>
<dbReference type="InterPro" id="IPR017452">
    <property type="entry name" value="GPCR_Rhodpsn_7TM"/>
</dbReference>
<dbReference type="AlphaFoldDB" id="A0AA36G6T8"/>
<feature type="transmembrane region" description="Helical" evidence="6">
    <location>
        <begin position="224"/>
        <end position="246"/>
    </location>
</feature>
<sequence>MADSDPTFSTISLGFQLANCAANATANMVVAAVIIFGKELRREKTLTLLSFYCFSDGLYAYGAFYLALRCFQATLWPDVFTMVPVQNCLLNPLHLFIVYAYTAVPLAELALTVDRAIAIFFPTKYLRLDARASLWTISGIVAFSFILVAYCIVDSWRDPGLMVHFGCYPEVYSSLFNELMFGGKATLYCICCLAYLPIIIRLMWLSGTHKKCTCRNCQLKKSCVYMGFLILGLLVLVIIPTPLLLIFKHSQAVELLFYNMALSKPWLNVIFALISFRQLRNVFSQSLGKLKNKGPLVSRVGPPRMENIGGDDEPKSTRQQSV</sequence>
<evidence type="ECO:0000256" key="6">
    <source>
        <dbReference type="SAM" id="Phobius"/>
    </source>
</evidence>
<name>A0AA36G6T8_9BILA</name>